<dbReference type="SUPFAM" id="SSF57184">
    <property type="entry name" value="Growth factor receptor domain"/>
    <property type="match status" value="2"/>
</dbReference>
<evidence type="ECO:0000256" key="9">
    <source>
        <dbReference type="PROSITE-ProRule" id="PRU00076"/>
    </source>
</evidence>
<keyword evidence="2" id="KW-0964">Secreted</keyword>
<dbReference type="SUPFAM" id="SSF57196">
    <property type="entry name" value="EGF/Laminin"/>
    <property type="match status" value="1"/>
</dbReference>
<dbReference type="Gene3D" id="2.80.10.50">
    <property type="match status" value="2"/>
</dbReference>
<dbReference type="Gene3D" id="2.10.25.10">
    <property type="entry name" value="Laminin"/>
    <property type="match status" value="4"/>
</dbReference>
<dbReference type="InterPro" id="IPR052065">
    <property type="entry name" value="Compl_asym_regulator"/>
</dbReference>
<dbReference type="PROSITE" id="PS50092">
    <property type="entry name" value="TSP1"/>
    <property type="match status" value="5"/>
</dbReference>
<dbReference type="EMBL" id="CALNXK010000057">
    <property type="protein sequence ID" value="CAH3136228.1"/>
    <property type="molecule type" value="Genomic_DNA"/>
</dbReference>
<dbReference type="InterPro" id="IPR008979">
    <property type="entry name" value="Galactose-bd-like_sf"/>
</dbReference>
<evidence type="ECO:0000256" key="8">
    <source>
        <dbReference type="ARBA" id="ARBA00023157"/>
    </source>
</evidence>
<dbReference type="InterPro" id="IPR000436">
    <property type="entry name" value="Sushi_SCR_CCP_dom"/>
</dbReference>
<dbReference type="InterPro" id="IPR035992">
    <property type="entry name" value="Ricin_B-like_lectins"/>
</dbReference>
<evidence type="ECO:0000259" key="14">
    <source>
        <dbReference type="PROSITE" id="PS50835"/>
    </source>
</evidence>
<dbReference type="Pfam" id="PF00652">
    <property type="entry name" value="Ricin_B_lectin"/>
    <property type="match status" value="1"/>
</dbReference>
<protein>
    <recommendedName>
        <fullName evidence="18">Hemicentin-1</fullName>
    </recommendedName>
</protein>
<keyword evidence="11" id="KW-0175">Coiled coil</keyword>
<evidence type="ECO:0000256" key="4">
    <source>
        <dbReference type="ARBA" id="ARBA00022723"/>
    </source>
</evidence>
<evidence type="ECO:0000256" key="5">
    <source>
        <dbReference type="ARBA" id="ARBA00022729"/>
    </source>
</evidence>
<dbReference type="PROSITE" id="PS01186">
    <property type="entry name" value="EGF_2"/>
    <property type="match status" value="2"/>
</dbReference>
<evidence type="ECO:0000256" key="2">
    <source>
        <dbReference type="ARBA" id="ARBA00022525"/>
    </source>
</evidence>
<dbReference type="Gene3D" id="2.10.50.10">
    <property type="entry name" value="Tumor Necrosis Factor Receptor, subunit A, domain 2"/>
    <property type="match status" value="2"/>
</dbReference>
<dbReference type="SUPFAM" id="SSF48726">
    <property type="entry name" value="Immunoglobulin"/>
    <property type="match status" value="1"/>
</dbReference>
<dbReference type="Gene3D" id="2.10.70.10">
    <property type="entry name" value="Complement Module, domain 1"/>
    <property type="match status" value="2"/>
</dbReference>
<dbReference type="CDD" id="cd23385">
    <property type="entry name" value="beta-trefoil_Ricin_MRC-like"/>
    <property type="match status" value="1"/>
</dbReference>
<feature type="domain" description="EGF-like" evidence="12">
    <location>
        <begin position="1866"/>
        <end position="1906"/>
    </location>
</feature>
<accession>A0ABN8PAN4</accession>
<comment type="caution">
    <text evidence="16">The sequence shown here is derived from an EMBL/GenBank/DDBJ whole genome shotgun (WGS) entry which is preliminary data.</text>
</comment>
<dbReference type="Pfam" id="PF02494">
    <property type="entry name" value="HYR"/>
    <property type="match status" value="2"/>
</dbReference>
<dbReference type="PROSITE" id="PS50835">
    <property type="entry name" value="IG_LIKE"/>
    <property type="match status" value="1"/>
</dbReference>
<evidence type="ECO:0008006" key="18">
    <source>
        <dbReference type="Google" id="ProtNLM"/>
    </source>
</evidence>
<feature type="domain" description="EGF-like" evidence="12">
    <location>
        <begin position="1952"/>
        <end position="1992"/>
    </location>
</feature>
<dbReference type="InterPro" id="IPR000772">
    <property type="entry name" value="Ricin_B_lectin"/>
</dbReference>
<dbReference type="SUPFAM" id="SSF50370">
    <property type="entry name" value="Ricin B-like lectins"/>
    <property type="match status" value="2"/>
</dbReference>
<evidence type="ECO:0000256" key="3">
    <source>
        <dbReference type="ARBA" id="ARBA00022536"/>
    </source>
</evidence>
<feature type="domain" description="HYR" evidence="13">
    <location>
        <begin position="2204"/>
        <end position="2285"/>
    </location>
</feature>
<dbReference type="SMART" id="SM01411">
    <property type="entry name" value="Ephrin_rec_like"/>
    <property type="match status" value="2"/>
</dbReference>
<feature type="domain" description="Sushi" evidence="15">
    <location>
        <begin position="2060"/>
        <end position="2123"/>
    </location>
</feature>
<dbReference type="Pfam" id="PF00084">
    <property type="entry name" value="Sushi"/>
    <property type="match status" value="2"/>
</dbReference>
<proteinExistence type="predicted"/>
<dbReference type="PANTHER" id="PTHR22906">
    <property type="entry name" value="PROPERDIN"/>
    <property type="match status" value="1"/>
</dbReference>
<dbReference type="InterPro" id="IPR007110">
    <property type="entry name" value="Ig-like_dom"/>
</dbReference>
<dbReference type="SUPFAM" id="SSF57535">
    <property type="entry name" value="Complement control module/SCR domain"/>
    <property type="match status" value="2"/>
</dbReference>
<dbReference type="InterPro" id="IPR036179">
    <property type="entry name" value="Ig-like_dom_sf"/>
</dbReference>
<dbReference type="Gene3D" id="2.60.120.260">
    <property type="entry name" value="Galactose-binding domain-like"/>
    <property type="match status" value="1"/>
</dbReference>
<dbReference type="PANTHER" id="PTHR22906:SF43">
    <property type="entry name" value="PROPERDIN"/>
    <property type="match status" value="1"/>
</dbReference>
<dbReference type="InterPro" id="IPR003599">
    <property type="entry name" value="Ig_sub"/>
</dbReference>
<keyword evidence="8" id="KW-1015">Disulfide bond</keyword>
<comment type="subcellular location">
    <subcellularLocation>
        <location evidence="1">Secreted</location>
    </subcellularLocation>
</comment>
<dbReference type="InterPro" id="IPR035976">
    <property type="entry name" value="Sushi/SCR/CCP_sf"/>
</dbReference>
<evidence type="ECO:0000313" key="16">
    <source>
        <dbReference type="EMBL" id="CAH3136228.1"/>
    </source>
</evidence>
<dbReference type="InterPro" id="IPR000884">
    <property type="entry name" value="TSP1_rpt"/>
</dbReference>
<evidence type="ECO:0000256" key="1">
    <source>
        <dbReference type="ARBA" id="ARBA00004613"/>
    </source>
</evidence>
<dbReference type="InterPro" id="IPR018097">
    <property type="entry name" value="EGF_Ca-bd_CS"/>
</dbReference>
<dbReference type="CDD" id="cd00033">
    <property type="entry name" value="CCP"/>
    <property type="match status" value="2"/>
</dbReference>
<reference evidence="16 17" key="1">
    <citation type="submission" date="2022-05" db="EMBL/GenBank/DDBJ databases">
        <authorList>
            <consortium name="Genoscope - CEA"/>
            <person name="William W."/>
        </authorList>
    </citation>
    <scope>NUCLEOTIDE SEQUENCE [LARGE SCALE GENOMIC DNA]</scope>
</reference>
<dbReference type="InterPro" id="IPR003410">
    <property type="entry name" value="HYR_dom"/>
</dbReference>
<dbReference type="InterPro" id="IPR003598">
    <property type="entry name" value="Ig_sub2"/>
</dbReference>
<keyword evidence="17" id="KW-1185">Reference proteome</keyword>
<feature type="domain" description="Ig-like" evidence="14">
    <location>
        <begin position="2487"/>
        <end position="2584"/>
    </location>
</feature>
<dbReference type="InterPro" id="IPR000152">
    <property type="entry name" value="EGF-type_Asp/Asn_hydroxyl_site"/>
</dbReference>
<keyword evidence="3 9" id="KW-0245">EGF-like domain</keyword>
<dbReference type="Pfam" id="PF07645">
    <property type="entry name" value="EGF_CA"/>
    <property type="match status" value="1"/>
</dbReference>
<feature type="domain" description="Sushi" evidence="15">
    <location>
        <begin position="1994"/>
        <end position="2059"/>
    </location>
</feature>
<dbReference type="SMART" id="SM00607">
    <property type="entry name" value="FTP"/>
    <property type="match status" value="1"/>
</dbReference>
<dbReference type="CDD" id="cd00054">
    <property type="entry name" value="EGF_CA"/>
    <property type="match status" value="2"/>
</dbReference>
<dbReference type="PROSITE" id="PS01187">
    <property type="entry name" value="EGF_CA"/>
    <property type="match status" value="1"/>
</dbReference>
<gene>
    <name evidence="16" type="ORF">PLOB_00038346</name>
</gene>
<dbReference type="InterPro" id="IPR006585">
    <property type="entry name" value="FTP1"/>
</dbReference>
<sequence>MPSRFAAVTNKEISPLIKQAVPKYTGKVTNILLENHTLHSGTYLYSPYVPEPPPGVKYYAFNWKHITLNGGWSGWSAWSGCAAGICAGNQRIRTRTCTNPIPSEDGVYCDGDSSQQKDCLIDGGYTEWSQWSLCENPCGGSVVNRSRSCTNPTPTPDGKPCSEDSFQTKLECIWPCPTGPLDGEWGGWGQWTQCSKTCGIAGGSILRRTRLCNRPPPMNGGKPCEGNNTETARSCFAPCPVNGGFSLWSTWTTCSKTCGTGSQSRRRTCSNPVPADGGQNCTGEYKQAKSCKLTSCPGAVNGGWSAYSAWGACSEPKYCLQGVKKRTRTCTNPPSANGGDECGGLAVEEKSCPTQAEGCTTYQPSKPDKTATDPNSWIALECGATEKFSATGTYKQNVPYAVYSNFNFMRTELESGWFAIQLEPDDKDDYGKKKLTKVCFEIIDPLTIGKVVSNKATYYSKIDAIPEWTKPALTENVPAFTIWIDEAQTLRKYEFLCAKSDEYVPFTGYVVTNVRFSYYTEGNSQTFKAKGDHTLKSGTVFKTEVKKDPFTLAVYAKATASSVTFKDIMASFGLDPAIVPDFFVNALKGIGLWDFTMAPAELVRKLEKGGLTRFTASISAGGVPVHVEILAGMRFGRPQFAVGFSFDSESYGKLAEKLSGIGVDFLDKLGFELQIGVAFSPPEVLGFQQVLTDEETKFSKDPLSSYHTVSVVQGITAVAQIVLPKDCKGNKFCEICKMIVGPTIKWYIAGEFQWRKIKVAVGFKNIRLFAGLYFHKLELYVEADWNSTAKHIKLGFRADIKIPVNGDIYRDGIRAPNSELFLFGVLEYDFQQQIVSGKLGMRGIWRKAFFIPFLGIGNIFLGLTYKVGAPIPITGVQFGMRIEFGYNCLTAADFNDQGHCFGGSGYFGIGAPQFFYVDITALTLGKIFRLLGAKFQLPEPIAKTGFPEGASVSYATDAIDLRIAGGPYILKGFTMKGRLNIFGWSIFAHLKLSDEAIFVDLKPDPINILGLAVIARSPSQLDLGPWFYMDARKTPLYYEAYIEGYTKLLGISTYVRLNLTMSHIELLIQGNFLNLIKAELYLTAGYSLTGFSANFYVRVTVDLSGINKALDEAAKAVRAAFDAAEKKLRDARNDVIAKKAECKRKMSLKCDRCKDLKCKQAERNCKGFLDKVGKWIGGVVNAAGQWIKKTFNKIGKALAPVGKAIKKFFKGWRKRRELQDMRDENFALHIRRRRFISKIICEGLVGGGCSAVSHLCEGTCRAVEFIGKGLCNVLDVAIGFLKVVETATRWVGKAINFILTALFRIHSIKFEFGLDVYASGGFKNLIFNAAIDLTIFGKRLYLAIGFNLNDPVGSIRFGADKSTEWYKDKMNKKGATSTAENYYDNPNPFADFEMSEYFLIENQQSATDDIRGPCLFVDSKTDGAKIRVTGCNDTDERQNWAYTLKGQIMNTWSKLCIDTNGASKGSQLIQSKCEPRQDDQNFECDLAVRSIKRRRADMCWTVGSTSLAGPGSLVHLGSLKCIHPQGGGDSVSEGAKLLIHSGCSLSRLEFKLENGNLKHTKSGKCVRPAGTVADGVALGLYSSCGGHQFSFTTGGSLQHVGSKKCINSKSGGMIPANNEEIVLSSKCENSDTSIQKEHLLFSFIPSDPYVKLDKCGYFDQARLDQRFEVVDEEIVSICSKFARNLAFKKKTEQSSTDYNGFSSRAVDENYSIYYSQKTCTHTKREMNPWWRVDLGREYIVTDVMIVNRNDYYQRLKNFDVRIGVNKDNLQNPTCHDRVRTVGQGQALRVQCAPPIPGRYVSVQMFGEGILTMCEVTVYSRVGALADLCQLSNGGCEQVCYNLCNLEVKCGCWPGYTLAYDGKTCIDKDECQSNNGGCDIANGLCINTPGSYHCACKQGYELKENSEFLCEDFNECSLNNAGCEHVCNNTGGSFNCDCRAGFKLKPDKRGCADFDECKADTDGCEHTCTNYEGGYYCSCNAGYRLMDDDKGCEEIYCPALEAPFRGLIAPTTCTDKRSNIRRSTVCSYGCDSGHNLVGGSQSLVCQLNGLWQGTVPYCKPVVCPKLTVPDKGGVVPASCAKTDVEYGTRCVFYCGDGYELSGPRYTTCQNDTSWSEIATLSCVRVYTDPWISCPIDRVEELEPDESTVVLGFKWQLPRTNMKNVTVSPSNYDENYAFPVGKHRVTWIGTSDRGTQKSCSFYITVNDVTPPSTQNCPASFSDQSNSLQKQVTWTPPTFTDNVGVASVLSNRQPGFLMDTYTSIAIQYTATDAAGNIAYCRFNITLEGSTCIKIAHPKNGNAMQLGLFLQLTCKSGFFFNPSPPGLPGIFQNPFYRCINNQWVSQNDFKSVLRKAPDCMEYLLHDGTECRGGSVLVDTICLNCYPGSYSANNRSCKLCSPGFYQDEQGKEECQPCPVNTSSVVTGSITMADCEPLCMAGHYSTNGGVEPCVPCPMGTYQERVQQTQCSACPAGTRTAGTGSTSQKDCLSPVRITAIIPSSEYTVYENYTITLTCYIEGDPTPSVEWRKVGGSLPSADRLTINKIYDLDQRLSGVEYVIDRAVLDDAGTYECSAVSQYGSAKNQVKINVMSGLPPGTVP</sequence>
<evidence type="ECO:0000259" key="15">
    <source>
        <dbReference type="PROSITE" id="PS50923"/>
    </source>
</evidence>
<dbReference type="SMART" id="SM00032">
    <property type="entry name" value="CCP"/>
    <property type="match status" value="2"/>
</dbReference>
<keyword evidence="5" id="KW-0732">Signal</keyword>
<evidence type="ECO:0000256" key="7">
    <source>
        <dbReference type="ARBA" id="ARBA00022837"/>
    </source>
</evidence>
<dbReference type="Pfam" id="PF12662">
    <property type="entry name" value="cEGF"/>
    <property type="match status" value="1"/>
</dbReference>
<organism evidence="16 17">
    <name type="scientific">Porites lobata</name>
    <dbReference type="NCBI Taxonomy" id="104759"/>
    <lineage>
        <taxon>Eukaryota</taxon>
        <taxon>Metazoa</taxon>
        <taxon>Cnidaria</taxon>
        <taxon>Anthozoa</taxon>
        <taxon>Hexacorallia</taxon>
        <taxon>Scleractinia</taxon>
        <taxon>Fungiina</taxon>
        <taxon>Poritidae</taxon>
        <taxon>Porites</taxon>
    </lineage>
</organism>
<comment type="caution">
    <text evidence="9">Lacks conserved residue(s) required for the propagation of feature annotation.</text>
</comment>
<dbReference type="InterPro" id="IPR013783">
    <property type="entry name" value="Ig-like_fold"/>
</dbReference>
<keyword evidence="7" id="KW-0106">Calcium</keyword>
<evidence type="ECO:0000259" key="13">
    <source>
        <dbReference type="PROSITE" id="PS50825"/>
    </source>
</evidence>
<evidence type="ECO:0000256" key="6">
    <source>
        <dbReference type="ARBA" id="ARBA00022737"/>
    </source>
</evidence>
<dbReference type="InterPro" id="IPR011641">
    <property type="entry name" value="Tyr-kin_ephrin_A/B_rcpt-like"/>
</dbReference>
<dbReference type="InterPro" id="IPR026823">
    <property type="entry name" value="cEGF"/>
</dbReference>
<dbReference type="SMART" id="SM00409">
    <property type="entry name" value="IG"/>
    <property type="match status" value="1"/>
</dbReference>
<dbReference type="PROSITE" id="PS50231">
    <property type="entry name" value="RICIN_B_LECTIN"/>
    <property type="match status" value="1"/>
</dbReference>
<dbReference type="PROSITE" id="PS50026">
    <property type="entry name" value="EGF_3"/>
    <property type="match status" value="2"/>
</dbReference>
<name>A0ABN8PAN4_9CNID</name>
<dbReference type="Pfam" id="PF14670">
    <property type="entry name" value="FXa_inhibition"/>
    <property type="match status" value="2"/>
</dbReference>
<dbReference type="SUPFAM" id="SSF82895">
    <property type="entry name" value="TSP-1 type 1 repeat"/>
    <property type="match status" value="5"/>
</dbReference>
<keyword evidence="10" id="KW-0768">Sushi</keyword>
<keyword evidence="6" id="KW-0677">Repeat</keyword>
<dbReference type="Pfam" id="PF07699">
    <property type="entry name" value="Ephrin_rec_like"/>
    <property type="match status" value="2"/>
</dbReference>
<dbReference type="Gene3D" id="2.20.100.10">
    <property type="entry name" value="Thrombospondin type-1 (TSP1) repeat"/>
    <property type="match status" value="5"/>
</dbReference>
<dbReference type="SMART" id="SM00179">
    <property type="entry name" value="EGF_CA"/>
    <property type="match status" value="3"/>
</dbReference>
<dbReference type="Pfam" id="PF07679">
    <property type="entry name" value="I-set"/>
    <property type="match status" value="1"/>
</dbReference>
<dbReference type="Pfam" id="PF22633">
    <property type="entry name" value="F5_F8_type_C_2"/>
    <property type="match status" value="1"/>
</dbReference>
<dbReference type="Pfam" id="PF00090">
    <property type="entry name" value="TSP_1"/>
    <property type="match status" value="5"/>
</dbReference>
<dbReference type="PROSITE" id="PS50825">
    <property type="entry name" value="HYR"/>
    <property type="match status" value="1"/>
</dbReference>
<dbReference type="Gene3D" id="2.60.40.10">
    <property type="entry name" value="Immunoglobulins"/>
    <property type="match status" value="1"/>
</dbReference>
<dbReference type="CDD" id="cd23417">
    <property type="entry name" value="beta-trefoil_Ricin_MytiLec-like"/>
    <property type="match status" value="1"/>
</dbReference>
<evidence type="ECO:0000256" key="10">
    <source>
        <dbReference type="PROSITE-ProRule" id="PRU00302"/>
    </source>
</evidence>
<dbReference type="SUPFAM" id="SSF49785">
    <property type="entry name" value="Galactose-binding domain-like"/>
    <property type="match status" value="1"/>
</dbReference>
<dbReference type="InterPro" id="IPR009030">
    <property type="entry name" value="Growth_fac_rcpt_cys_sf"/>
</dbReference>
<dbReference type="SMART" id="SM00181">
    <property type="entry name" value="EGF"/>
    <property type="match status" value="5"/>
</dbReference>
<dbReference type="PROSITE" id="PS00010">
    <property type="entry name" value="ASX_HYDROXYL"/>
    <property type="match status" value="2"/>
</dbReference>
<feature type="coiled-coil region" evidence="11">
    <location>
        <begin position="1107"/>
        <end position="1141"/>
    </location>
</feature>
<dbReference type="InterPro" id="IPR036383">
    <property type="entry name" value="TSP1_rpt_sf"/>
</dbReference>
<dbReference type="SMART" id="SM00408">
    <property type="entry name" value="IGc2"/>
    <property type="match status" value="1"/>
</dbReference>
<dbReference type="SMART" id="SM00209">
    <property type="entry name" value="TSP1"/>
    <property type="match status" value="5"/>
</dbReference>
<evidence type="ECO:0000256" key="11">
    <source>
        <dbReference type="SAM" id="Coils"/>
    </source>
</evidence>
<dbReference type="InterPro" id="IPR001881">
    <property type="entry name" value="EGF-like_Ca-bd_dom"/>
</dbReference>
<evidence type="ECO:0000313" key="17">
    <source>
        <dbReference type="Proteomes" id="UP001159405"/>
    </source>
</evidence>
<dbReference type="InterPro" id="IPR000742">
    <property type="entry name" value="EGF"/>
</dbReference>
<dbReference type="PROSITE" id="PS50923">
    <property type="entry name" value="SUSHI"/>
    <property type="match status" value="2"/>
</dbReference>
<dbReference type="InterPro" id="IPR013098">
    <property type="entry name" value="Ig_I-set"/>
</dbReference>
<dbReference type="Proteomes" id="UP001159405">
    <property type="component" value="Unassembled WGS sequence"/>
</dbReference>
<dbReference type="InterPro" id="IPR049883">
    <property type="entry name" value="NOTCH1_EGF-like"/>
</dbReference>
<evidence type="ECO:0000259" key="12">
    <source>
        <dbReference type="PROSITE" id="PS50026"/>
    </source>
</evidence>
<keyword evidence="4" id="KW-0479">Metal-binding</keyword>